<reference evidence="2" key="1">
    <citation type="journal article" date="2020" name="Nat. Commun.">
        <title>Large-scale genome sequencing of mycorrhizal fungi provides insights into the early evolution of symbiotic traits.</title>
        <authorList>
            <person name="Miyauchi S."/>
            <person name="Kiss E."/>
            <person name="Kuo A."/>
            <person name="Drula E."/>
            <person name="Kohler A."/>
            <person name="Sanchez-Garcia M."/>
            <person name="Morin E."/>
            <person name="Andreopoulos B."/>
            <person name="Barry K.W."/>
            <person name="Bonito G."/>
            <person name="Buee M."/>
            <person name="Carver A."/>
            <person name="Chen C."/>
            <person name="Cichocki N."/>
            <person name="Clum A."/>
            <person name="Culley D."/>
            <person name="Crous P.W."/>
            <person name="Fauchery L."/>
            <person name="Girlanda M."/>
            <person name="Hayes R.D."/>
            <person name="Keri Z."/>
            <person name="LaButti K."/>
            <person name="Lipzen A."/>
            <person name="Lombard V."/>
            <person name="Magnuson J."/>
            <person name="Maillard F."/>
            <person name="Murat C."/>
            <person name="Nolan M."/>
            <person name="Ohm R.A."/>
            <person name="Pangilinan J."/>
            <person name="Pereira M.F."/>
            <person name="Perotto S."/>
            <person name="Peter M."/>
            <person name="Pfister S."/>
            <person name="Riley R."/>
            <person name="Sitrit Y."/>
            <person name="Stielow J.B."/>
            <person name="Szollosi G."/>
            <person name="Zifcakova L."/>
            <person name="Stursova M."/>
            <person name="Spatafora J.W."/>
            <person name="Tedersoo L."/>
            <person name="Vaario L.M."/>
            <person name="Yamada A."/>
            <person name="Yan M."/>
            <person name="Wang P."/>
            <person name="Xu J."/>
            <person name="Bruns T."/>
            <person name="Baldrian P."/>
            <person name="Vilgalys R."/>
            <person name="Dunand C."/>
            <person name="Henrissat B."/>
            <person name="Grigoriev I.V."/>
            <person name="Hibbett D."/>
            <person name="Nagy L.G."/>
            <person name="Martin F.M."/>
        </authorList>
    </citation>
    <scope>NUCLEOTIDE SEQUENCE</scope>
    <source>
        <strain evidence="2">UP504</strain>
    </source>
</reference>
<feature type="region of interest" description="Disordered" evidence="1">
    <location>
        <begin position="619"/>
        <end position="662"/>
    </location>
</feature>
<sequence>MAQSSPAHLSPQLCEMICTSLKWGSKYSPPRAVRIISTWLDWILFDLDADSTQFLHWVMCDLHTESLSYKLDPTLAHAIWQCEFILQETVQETSSFCGIIPSTGYEPSILNSKQSDPAKGLPSLDLLRLAVSQANCHLRASAHILVSRLKGPVLDQGRVIVNRHCDILSTAIAEGNDWEPQCHHPRMNQHGDGLQLPLHIDAIQDDKMGTRPTSRSTTCRDKPYMDLLLGKTSKLPSNANELTGALTCSSGDNTASRERATLHHCGPGPPEAIPGPNGIYQRAAPGLKAGWITRMDNALDKTQRDLILNHQDSGATNNESKLTMIQLEYHGQVPEPDEPSSPCDAVEHNSILEFMQTGRKVSYCQMGQIVDHPDIQIVLYVTQGTVMLGHQGSRFVDNGLLSDQATTVELKAAVMFTEIEHTANTVSIAAAEEDKHVLWNSTPELKLDELPGVFVSASLRRDPFIIWQSILAKAEGHRHSSIPDALRDHTSTLGFTSSGKDKRSHDLRQRMDPVTQFKHKLVAQYCYVDSSCLLSQIAYESSQEYKITEPMNEAQANLYLQDALQGPDWSIDRNMRDKPSLEAAVQCHRRSSPCCMRTYACGPIIIACRSVTYPREGPFPTQQGVTAKAEAEERHHSTTQEAPWESRPNFQMTSQDHLHPDSDDLRSLQRCKDVLGTSNQRARAEPPYGVKDLVRTDAARGVIFIYKGVNCTLEVQDEGCQDTPIGPSSSYDAVRCGSILKFTCSCHPVMVLSLAETRKNEVSSRNHYPQIERGNIELQLPPQIERSHGAAQTPLQANLFQGSRLQMPDHTSAQDTTVQGCSDDCKIEPKRKIGLRSGLEPNAQNSVTTVSRTGTPASRLGQGVRVTAKEMTFMGKDKHTPWSCYRQIEWSYGPVPLPLRVNMLQIPDCSGTWDTWNEFPHSMQKQELPVTPELPAKMKQSSFECLGIHDIFIFIIMSPQLSVPDPVQIKRIPDPHSSAGLNELVNCDNPRGSTAEPIKILRTHRTGANSVNESNWNGLTCPRLHLGSPLECKLHTRANWGTTDEEVQTRGAARKHCTHFGIKEGLPKFKPMEYELELPELSTHFCKTAKELDHGPESRKHSMGPSVMIDPASSGGDDTVIRNRAPEPQLSNLTSLSETLKLGLTGRSPRPELSFVTMSTATIGRIKYLGQNHSPDSSLITNKRVAIEFDLMMIKPEFARTSYPEDNGVDVEPPHPREGPSGNGWPGLVMIGTDEHAPKLQPNELFETRLATARDDIVQPLSQADLLLWSMFYISIQMGAQPEWNRSSLVAIVRISVLMESSKARSPALGLGQGCHPKRDPPAILSFTQVKTDKRHWGIIQDSLQEPLSDYETIQPDHLPPVKAKPLEVHSKESGCPIVMANSPSIIPLGGNGTHSPSWTPRWSRNASTYVDYSENVTHPGLLPRGTGTPSFEDSLLPASNPAGSSILSPRPKAEHCLLPQIAPLSPPRPSEPKPDILYSYEGCVVTSSRPRMGSRPYSCIPKLELNELPDSFASVEFRSDRSNPASEGAMGPMSGLTAKYHLNSAMIRNPNYCRDGPYYITQMDLSEFEVTFRNAPQQTEYGDVAQPPLSPNSSMESQLTVIGSLTATNELVHLKSIYYSTSPTIEATLAPRKRQVIWEFDIGRRSLYPGKDDLESRITGRNPVMAQGTKIDQKGTPDLIQEFRDDRATENEWEFATIQLESTIRNSEAMPARNAEASAFELGHAPMLEYTVERDTTVIQARALNKDTNWEEHKLKVLMWSDSSMRMDRFSYEHLDTKLDEPRPCRLPAPQACPNLAWKPRKPVLGPVEGS</sequence>
<evidence type="ECO:0000256" key="1">
    <source>
        <dbReference type="SAM" id="MobiDB-lite"/>
    </source>
</evidence>
<feature type="region of interest" description="Disordered" evidence="1">
    <location>
        <begin position="838"/>
        <end position="858"/>
    </location>
</feature>
<gene>
    <name evidence="2" type="ORF">BS47DRAFT_1365801</name>
</gene>
<comment type="caution">
    <text evidence="2">The sequence shown here is derived from an EMBL/GenBank/DDBJ whole genome shotgun (WGS) entry which is preliminary data.</text>
</comment>
<evidence type="ECO:0000313" key="3">
    <source>
        <dbReference type="Proteomes" id="UP000886523"/>
    </source>
</evidence>
<protein>
    <submittedName>
        <fullName evidence="2">Uncharacterized protein</fullName>
    </submittedName>
</protein>
<feature type="compositionally biased region" description="Polar residues" evidence="1">
    <location>
        <begin position="842"/>
        <end position="856"/>
    </location>
</feature>
<evidence type="ECO:0000313" key="2">
    <source>
        <dbReference type="EMBL" id="KAF9508637.1"/>
    </source>
</evidence>
<proteinExistence type="predicted"/>
<keyword evidence="3" id="KW-1185">Reference proteome</keyword>
<organism evidence="2 3">
    <name type="scientific">Hydnum rufescens UP504</name>
    <dbReference type="NCBI Taxonomy" id="1448309"/>
    <lineage>
        <taxon>Eukaryota</taxon>
        <taxon>Fungi</taxon>
        <taxon>Dikarya</taxon>
        <taxon>Basidiomycota</taxon>
        <taxon>Agaricomycotina</taxon>
        <taxon>Agaricomycetes</taxon>
        <taxon>Cantharellales</taxon>
        <taxon>Hydnaceae</taxon>
        <taxon>Hydnum</taxon>
    </lineage>
</organism>
<name>A0A9P6AN61_9AGAM</name>
<dbReference type="EMBL" id="MU129054">
    <property type="protein sequence ID" value="KAF9508637.1"/>
    <property type="molecule type" value="Genomic_DNA"/>
</dbReference>
<feature type="compositionally biased region" description="Basic and acidic residues" evidence="1">
    <location>
        <begin position="629"/>
        <end position="638"/>
    </location>
</feature>
<dbReference type="Proteomes" id="UP000886523">
    <property type="component" value="Unassembled WGS sequence"/>
</dbReference>
<accession>A0A9P6AN61</accession>